<dbReference type="EMBL" id="JACHXF010000003">
    <property type="protein sequence ID" value="MBB3094353.1"/>
    <property type="molecule type" value="Genomic_DNA"/>
</dbReference>
<dbReference type="AlphaFoldDB" id="A0A7W5ADU2"/>
<keyword evidence="2" id="KW-1185">Reference proteome</keyword>
<dbReference type="Proteomes" id="UP000590749">
    <property type="component" value="Unassembled WGS sequence"/>
</dbReference>
<organism evidence="1 2">
    <name type="scientific">Actinoplanes campanulatus</name>
    <dbReference type="NCBI Taxonomy" id="113559"/>
    <lineage>
        <taxon>Bacteria</taxon>
        <taxon>Bacillati</taxon>
        <taxon>Actinomycetota</taxon>
        <taxon>Actinomycetes</taxon>
        <taxon>Micromonosporales</taxon>
        <taxon>Micromonosporaceae</taxon>
        <taxon>Actinoplanes</taxon>
    </lineage>
</organism>
<proteinExistence type="predicted"/>
<sequence length="54" mass="6088">MLCCRTTTAEIRYAPGYYWDDPDVPQKVTGVSAEDLDPVAYSEVARDLRYLTTA</sequence>
<protein>
    <submittedName>
        <fullName evidence="1">Uncharacterized protein</fullName>
    </submittedName>
</protein>
<reference evidence="1 2" key="1">
    <citation type="submission" date="2020-08" db="EMBL/GenBank/DDBJ databases">
        <title>Genomic Encyclopedia of Type Strains, Phase III (KMG-III): the genomes of soil and plant-associated and newly described type strains.</title>
        <authorList>
            <person name="Whitman W."/>
        </authorList>
    </citation>
    <scope>NUCLEOTIDE SEQUENCE [LARGE SCALE GENOMIC DNA]</scope>
    <source>
        <strain evidence="1 2">CECT 3287</strain>
    </source>
</reference>
<name>A0A7W5ADU2_9ACTN</name>
<accession>A0A7W5ADU2</accession>
<comment type="caution">
    <text evidence="1">The sequence shown here is derived from an EMBL/GenBank/DDBJ whole genome shotgun (WGS) entry which is preliminary data.</text>
</comment>
<evidence type="ECO:0000313" key="2">
    <source>
        <dbReference type="Proteomes" id="UP000590749"/>
    </source>
</evidence>
<gene>
    <name evidence="1" type="ORF">FHR83_002005</name>
</gene>
<dbReference type="RefSeq" id="WP_183218639.1">
    <property type="nucleotide sequence ID" value="NZ_BMPW01000008.1"/>
</dbReference>
<evidence type="ECO:0000313" key="1">
    <source>
        <dbReference type="EMBL" id="MBB3094353.1"/>
    </source>
</evidence>